<name>A0A840YSI7_9SPHN</name>
<dbReference type="AlphaFoldDB" id="A0A840YSI7"/>
<organism evidence="2 3">
    <name type="scientific">Sphingomonas xinjiangensis</name>
    <dbReference type="NCBI Taxonomy" id="643568"/>
    <lineage>
        <taxon>Bacteria</taxon>
        <taxon>Pseudomonadati</taxon>
        <taxon>Pseudomonadota</taxon>
        <taxon>Alphaproteobacteria</taxon>
        <taxon>Sphingomonadales</taxon>
        <taxon>Sphingomonadaceae</taxon>
        <taxon>Sphingomonas</taxon>
    </lineage>
</organism>
<accession>A0A840YSI7</accession>
<feature type="transmembrane region" description="Helical" evidence="1">
    <location>
        <begin position="25"/>
        <end position="44"/>
    </location>
</feature>
<sequence length="118" mass="12769">MLGAALLLIIEAAIALILDDSIIRPYAGDSLAVVLVYLVIRGATRLALIPAVLYALATAFVIEVLQLYRFVEVIGLGRNPVARAVLGTGFDPRDFLAYSTGAGGVLILEHLLRRRRRL</sequence>
<keyword evidence="1" id="KW-0472">Membrane</keyword>
<dbReference type="Pfam" id="PF10990">
    <property type="entry name" value="DUF2809"/>
    <property type="match status" value="1"/>
</dbReference>
<keyword evidence="1" id="KW-0812">Transmembrane</keyword>
<evidence type="ECO:0008006" key="4">
    <source>
        <dbReference type="Google" id="ProtNLM"/>
    </source>
</evidence>
<evidence type="ECO:0000256" key="1">
    <source>
        <dbReference type="SAM" id="Phobius"/>
    </source>
</evidence>
<evidence type="ECO:0000313" key="3">
    <source>
        <dbReference type="Proteomes" id="UP000527143"/>
    </source>
</evidence>
<gene>
    <name evidence="2" type="ORF">FHT02_003890</name>
</gene>
<dbReference type="EMBL" id="JACIJF010000021">
    <property type="protein sequence ID" value="MBB5712630.1"/>
    <property type="molecule type" value="Genomic_DNA"/>
</dbReference>
<keyword evidence="3" id="KW-1185">Reference proteome</keyword>
<feature type="transmembrane region" description="Helical" evidence="1">
    <location>
        <begin position="51"/>
        <end position="71"/>
    </location>
</feature>
<comment type="caution">
    <text evidence="2">The sequence shown here is derived from an EMBL/GenBank/DDBJ whole genome shotgun (WGS) entry which is preliminary data.</text>
</comment>
<evidence type="ECO:0000313" key="2">
    <source>
        <dbReference type="EMBL" id="MBB5712630.1"/>
    </source>
</evidence>
<feature type="transmembrane region" description="Helical" evidence="1">
    <location>
        <begin position="95"/>
        <end position="112"/>
    </location>
</feature>
<reference evidence="2 3" key="1">
    <citation type="submission" date="2020-08" db="EMBL/GenBank/DDBJ databases">
        <title>Genomic Encyclopedia of Type Strains, Phase IV (KMG-IV): sequencing the most valuable type-strain genomes for metagenomic binning, comparative biology and taxonomic classification.</title>
        <authorList>
            <person name="Goeker M."/>
        </authorList>
    </citation>
    <scope>NUCLEOTIDE SEQUENCE [LARGE SCALE GENOMIC DNA]</scope>
    <source>
        <strain evidence="2 3">DSM 26736</strain>
    </source>
</reference>
<keyword evidence="1" id="KW-1133">Transmembrane helix</keyword>
<protein>
    <recommendedName>
        <fullName evidence="4">DUF2809 domain-containing protein</fullName>
    </recommendedName>
</protein>
<proteinExistence type="predicted"/>
<dbReference type="Proteomes" id="UP000527143">
    <property type="component" value="Unassembled WGS sequence"/>
</dbReference>
<dbReference type="InterPro" id="IPR021257">
    <property type="entry name" value="DUF2809"/>
</dbReference>
<dbReference type="RefSeq" id="WP_221239583.1">
    <property type="nucleotide sequence ID" value="NZ_JACIJF010000021.1"/>
</dbReference>